<organism evidence="1">
    <name type="scientific">viral metagenome</name>
    <dbReference type="NCBI Taxonomy" id="1070528"/>
    <lineage>
        <taxon>unclassified sequences</taxon>
        <taxon>metagenomes</taxon>
        <taxon>organismal metagenomes</taxon>
    </lineage>
</organism>
<name>A0A6C0AEK5_9ZZZZ</name>
<reference evidence="1" key="1">
    <citation type="journal article" date="2020" name="Nature">
        <title>Giant virus diversity and host interactions through global metagenomics.</title>
        <authorList>
            <person name="Schulz F."/>
            <person name="Roux S."/>
            <person name="Paez-Espino D."/>
            <person name="Jungbluth S."/>
            <person name="Walsh D.A."/>
            <person name="Denef V.J."/>
            <person name="McMahon K.D."/>
            <person name="Konstantinidis K.T."/>
            <person name="Eloe-Fadrosh E.A."/>
            <person name="Kyrpides N.C."/>
            <person name="Woyke T."/>
        </authorList>
    </citation>
    <scope>NUCLEOTIDE SEQUENCE</scope>
    <source>
        <strain evidence="1">GVMAG-S-1021933-23</strain>
    </source>
</reference>
<evidence type="ECO:0000313" key="1">
    <source>
        <dbReference type="EMBL" id="QHS78168.1"/>
    </source>
</evidence>
<dbReference type="AlphaFoldDB" id="A0A6C0AEK5"/>
<accession>A0A6C0AEK5</accession>
<proteinExistence type="predicted"/>
<protein>
    <submittedName>
        <fullName evidence="1">Uncharacterized protein</fullName>
    </submittedName>
</protein>
<dbReference type="EMBL" id="MN740595">
    <property type="protein sequence ID" value="QHS78168.1"/>
    <property type="molecule type" value="Genomic_DNA"/>
</dbReference>
<sequence>MEAEYKIKLKKNQMKFIIKLANLLKLKQKI</sequence>